<organism evidence="5">
    <name type="scientific">Roseihalotalea indica</name>
    <dbReference type="NCBI Taxonomy" id="2867963"/>
    <lineage>
        <taxon>Bacteria</taxon>
        <taxon>Pseudomonadati</taxon>
        <taxon>Bacteroidota</taxon>
        <taxon>Cytophagia</taxon>
        <taxon>Cytophagales</taxon>
        <taxon>Catalimonadaceae</taxon>
        <taxon>Roseihalotalea</taxon>
    </lineage>
</organism>
<dbReference type="SUPFAM" id="SSF46785">
    <property type="entry name" value="Winged helix' DNA-binding domain"/>
    <property type="match status" value="1"/>
</dbReference>
<evidence type="ECO:0000256" key="4">
    <source>
        <dbReference type="ARBA" id="ARBA00023163"/>
    </source>
</evidence>
<dbReference type="PIRSF" id="PIRSF019455">
    <property type="entry name" value="CopR_AtkY"/>
    <property type="match status" value="1"/>
</dbReference>
<dbReference type="InterPro" id="IPR036388">
    <property type="entry name" value="WH-like_DNA-bd_sf"/>
</dbReference>
<dbReference type="Gene3D" id="1.10.10.10">
    <property type="entry name" value="Winged helix-like DNA-binding domain superfamily/Winged helix DNA-binding domain"/>
    <property type="match status" value="1"/>
</dbReference>
<evidence type="ECO:0000256" key="3">
    <source>
        <dbReference type="ARBA" id="ARBA00023125"/>
    </source>
</evidence>
<dbReference type="AlphaFoldDB" id="A0AA49JIW6"/>
<dbReference type="EMBL" id="CP120682">
    <property type="protein sequence ID" value="WKN37212.1"/>
    <property type="molecule type" value="Genomic_DNA"/>
</dbReference>
<evidence type="ECO:0000313" key="5">
    <source>
        <dbReference type="EMBL" id="WKN37212.1"/>
    </source>
</evidence>
<dbReference type="InterPro" id="IPR036390">
    <property type="entry name" value="WH_DNA-bd_sf"/>
</dbReference>
<dbReference type="GO" id="GO:0003677">
    <property type="term" value="F:DNA binding"/>
    <property type="evidence" value="ECO:0007669"/>
    <property type="project" value="UniProtKB-KW"/>
</dbReference>
<keyword evidence="3" id="KW-0238">DNA-binding</keyword>
<evidence type="ECO:0000256" key="1">
    <source>
        <dbReference type="ARBA" id="ARBA00011046"/>
    </source>
</evidence>
<name>A0AA49JIW6_9BACT</name>
<keyword evidence="4" id="KW-0804">Transcription</keyword>
<reference evidence="5" key="2">
    <citation type="journal article" date="2024" name="Antonie Van Leeuwenhoek">
        <title>Roseihalotalea indica gen. nov., sp. nov., a halophilic Bacteroidetes from mesopelagic Southwest Indian Ocean with higher carbohydrate metabolic potential.</title>
        <authorList>
            <person name="Chen B."/>
            <person name="Zhang M."/>
            <person name="Lin D."/>
            <person name="Ye J."/>
            <person name="Tang K."/>
        </authorList>
    </citation>
    <scope>NUCLEOTIDE SEQUENCE</scope>
    <source>
        <strain evidence="5">TK19036</strain>
    </source>
</reference>
<sequence>MEELTKTEERIMQVFWRLKKAFVKDVIEELPDDPKPPYNTISSVVRILEKKGYLGYTAYGKTYEYYPAISKAEYRKMYLKKLLSGYFDNSPVSLLSFMVKEEKLSEEEIEALKKIIDKSA</sequence>
<gene>
    <name evidence="5" type="ORF">K4G66_00630</name>
</gene>
<proteinExistence type="inferred from homology"/>
<dbReference type="Gene3D" id="1.10.4040.10">
    <property type="entry name" value="Penicillinase repressor domain"/>
    <property type="match status" value="1"/>
</dbReference>
<accession>A0AA49JIW6</accession>
<comment type="similarity">
    <text evidence="1">Belongs to the BlaI transcriptional regulatory family.</text>
</comment>
<reference evidence="5" key="1">
    <citation type="journal article" date="2023" name="Comput. Struct. Biotechnol. J.">
        <title>Discovery of a novel marine Bacteroidetes with a rich repertoire of carbohydrate-active enzymes.</title>
        <authorList>
            <person name="Chen B."/>
            <person name="Liu G."/>
            <person name="Chen Q."/>
            <person name="Wang H."/>
            <person name="Liu L."/>
            <person name="Tang K."/>
        </authorList>
    </citation>
    <scope>NUCLEOTIDE SEQUENCE</scope>
    <source>
        <strain evidence="5">TK19036</strain>
    </source>
</reference>
<dbReference type="GO" id="GO:0045892">
    <property type="term" value="P:negative regulation of DNA-templated transcription"/>
    <property type="evidence" value="ECO:0007669"/>
    <property type="project" value="InterPro"/>
</dbReference>
<protein>
    <submittedName>
        <fullName evidence="5">BlaI/MecI/CopY family transcriptional regulator</fullName>
    </submittedName>
</protein>
<dbReference type="Pfam" id="PF03965">
    <property type="entry name" value="Penicillinase_R"/>
    <property type="match status" value="1"/>
</dbReference>
<dbReference type="InterPro" id="IPR005650">
    <property type="entry name" value="BlaI_family"/>
</dbReference>
<keyword evidence="2" id="KW-0805">Transcription regulation</keyword>
<evidence type="ECO:0000256" key="2">
    <source>
        <dbReference type="ARBA" id="ARBA00023015"/>
    </source>
</evidence>